<dbReference type="RefSeq" id="WP_154813809.1">
    <property type="nucleotide sequence ID" value="NZ_SISP01000020.1"/>
</dbReference>
<sequence length="452" mass="50230">MNIKSSYPFFLCSVIGFPVLASTSSVRDKLEPSLNQAPWYYEIGGAQYIQLPQVDRTRIKVSSGMNWNGNLMCSNIDPDVSFDQFMNGAKRGWVQMQRNAISAVKGTIASLPGLALQHIDPGLYEMISTGFIQAEQLFQIDLANCRSITADLAKNKPNWDYVNVSGYEWMRDLFNDATGKPKKSIQQEMGDVVTNAEEDLGKNGVDWVCGKKAGGDGQDPIVGSDILVSAYNKMIDRDSCEKSPVAIAEGETVPTFVGYWGSPESAKKWFNAVLGETKIYTSPNKKPLEQKVGTGLMPVVEESQKEVYEKLVSLLESDQVPTLKQLRDVSFTDTLITRQIIQALKDDPAGIELASRLSLDIALQREMMRALEMRRLLIIGSEIDVVVAKKPSKEMVNQYIDRLSREISMVREEIEIRKSLIGSTTPYLLRRDSSRKLDATNAVTSPYSGGVN</sequence>
<dbReference type="AlphaFoldDB" id="A0A7Z7VND6"/>
<name>A0A7Z7VND6_VIBCL</name>
<proteinExistence type="predicted"/>
<dbReference type="InterPro" id="IPR021204">
    <property type="entry name" value="Integr_conj_element_PFL4711"/>
</dbReference>
<dbReference type="Proteomes" id="UP000294145">
    <property type="component" value="Unassembled WGS sequence"/>
</dbReference>
<comment type="caution">
    <text evidence="1">The sequence shown here is derived from an EMBL/GenBank/DDBJ whole genome shotgun (WGS) entry which is preliminary data.</text>
</comment>
<accession>A0A7Z7VND6</accession>
<organism evidence="1 2">
    <name type="scientific">Vibrio cholerae</name>
    <dbReference type="NCBI Taxonomy" id="666"/>
    <lineage>
        <taxon>Bacteria</taxon>
        <taxon>Pseudomonadati</taxon>
        <taxon>Pseudomonadota</taxon>
        <taxon>Gammaproteobacteria</taxon>
        <taxon>Vibrionales</taxon>
        <taxon>Vibrionaceae</taxon>
        <taxon>Vibrio</taxon>
    </lineage>
</organism>
<evidence type="ECO:0000313" key="2">
    <source>
        <dbReference type="Proteomes" id="UP000294145"/>
    </source>
</evidence>
<evidence type="ECO:0000313" key="1">
    <source>
        <dbReference type="EMBL" id="TBM41305.1"/>
    </source>
</evidence>
<dbReference type="NCBIfam" id="TIGR03755">
    <property type="entry name" value="conj_TIGR03755"/>
    <property type="match status" value="1"/>
</dbReference>
<reference evidence="1 2" key="1">
    <citation type="submission" date="2019-02" db="EMBL/GenBank/DDBJ databases">
        <title>Genomic plasticity associated with the antimicrobial resistance in Vibrio cholerae.</title>
        <authorList>
            <person name="Verma J."/>
            <person name="Bag S."/>
            <person name="Saha B."/>
            <person name="Kumar P."/>
            <person name="Ghosh T.S."/>
            <person name="Dayal M."/>
            <person name="Senapati T."/>
            <person name="Mehra S."/>
            <person name="Dey P."/>
            <person name="Desigamani A."/>
            <person name="Kumar D."/>
            <person name="Rana P."/>
            <person name="Kumar B."/>
            <person name="Maiti T.K."/>
            <person name="Sharma N.C."/>
            <person name="Bhadra R.K."/>
            <person name="Mutreja A."/>
            <person name="Nair G.B."/>
            <person name="Ramamurthy T."/>
            <person name="Das B."/>
        </authorList>
    </citation>
    <scope>NUCLEOTIDE SEQUENCE [LARGE SCALE GENOMIC DNA]</scope>
    <source>
        <strain evidence="1 2">IDH06781</strain>
    </source>
</reference>
<gene>
    <name evidence="1" type="ORF">EYB64_12080</name>
</gene>
<protein>
    <submittedName>
        <fullName evidence="1">Integrating conjugative element protein</fullName>
    </submittedName>
</protein>
<dbReference type="EMBL" id="SISP01000020">
    <property type="protein sequence ID" value="TBM41305.1"/>
    <property type="molecule type" value="Genomic_DNA"/>
</dbReference>